<sequence length="321" mass="35229">MTTPSADEAEAESQTSPADLSISLSSSFALLYYLFYLNVLYGISRALQLFKAENATSPSLDEAIKCKEARVLAILTQIAPHRIYRSPVPSSVFTYEYSTTHRVTAGHLPAHVGLDGEYNSTPRSAGMRKPLPTYFNGATRSNLPSILITPEGPVEYHGHVATARSPLRSDTFIPPNGASSSVPRPSFTVGSWRDHRVLFTEPVVSERRSLCEEREQRPSLDVVRKSCLHHTHPLKSDLKSISDSTDNQQETMSAGPRLPFNSTSESTALSMSSNRAIKTRSVESYPGRFPVSEGLEFSSLASAASAFREKGTTHARPFSDY</sequence>
<keyword evidence="2" id="KW-0812">Transmembrane</keyword>
<accession>S7ZX90</accession>
<feature type="region of interest" description="Disordered" evidence="1">
    <location>
        <begin position="236"/>
        <end position="275"/>
    </location>
</feature>
<feature type="compositionally biased region" description="Low complexity" evidence="1">
    <location>
        <begin position="262"/>
        <end position="273"/>
    </location>
</feature>
<reference evidence="3 4" key="1">
    <citation type="journal article" date="2013" name="PLoS ONE">
        <title>Genomic and secretomic analyses reveal unique features of the lignocellulolytic enzyme system of Penicillium decumbens.</title>
        <authorList>
            <person name="Liu G."/>
            <person name="Zhang L."/>
            <person name="Wei X."/>
            <person name="Zou G."/>
            <person name="Qin Y."/>
            <person name="Ma L."/>
            <person name="Li J."/>
            <person name="Zheng H."/>
            <person name="Wang S."/>
            <person name="Wang C."/>
            <person name="Xun L."/>
            <person name="Zhao G.-P."/>
            <person name="Zhou Z."/>
            <person name="Qu Y."/>
        </authorList>
    </citation>
    <scope>NUCLEOTIDE SEQUENCE [LARGE SCALE GENOMIC DNA]</scope>
    <source>
        <strain evidence="4">114-2 / CGMCC 5302</strain>
    </source>
</reference>
<keyword evidence="2" id="KW-1133">Transmembrane helix</keyword>
<dbReference type="Proteomes" id="UP000019376">
    <property type="component" value="Unassembled WGS sequence"/>
</dbReference>
<name>S7ZX90_PENO1</name>
<gene>
    <name evidence="3" type="ORF">PDE_08323</name>
</gene>
<evidence type="ECO:0000313" key="3">
    <source>
        <dbReference type="EMBL" id="EPS33361.1"/>
    </source>
</evidence>
<dbReference type="EMBL" id="KB644415">
    <property type="protein sequence ID" value="EPS33361.1"/>
    <property type="molecule type" value="Genomic_DNA"/>
</dbReference>
<dbReference type="HOGENOM" id="CLU_940025_0_0_1"/>
<keyword evidence="2" id="KW-0472">Membrane</keyword>
<keyword evidence="4" id="KW-1185">Reference proteome</keyword>
<evidence type="ECO:0000313" key="4">
    <source>
        <dbReference type="Proteomes" id="UP000019376"/>
    </source>
</evidence>
<evidence type="ECO:0000256" key="2">
    <source>
        <dbReference type="SAM" id="Phobius"/>
    </source>
</evidence>
<feature type="transmembrane region" description="Helical" evidence="2">
    <location>
        <begin position="20"/>
        <end position="41"/>
    </location>
</feature>
<organism evidence="3 4">
    <name type="scientific">Penicillium oxalicum (strain 114-2 / CGMCC 5302)</name>
    <name type="common">Penicillium decumbens</name>
    <dbReference type="NCBI Taxonomy" id="933388"/>
    <lineage>
        <taxon>Eukaryota</taxon>
        <taxon>Fungi</taxon>
        <taxon>Dikarya</taxon>
        <taxon>Ascomycota</taxon>
        <taxon>Pezizomycotina</taxon>
        <taxon>Eurotiomycetes</taxon>
        <taxon>Eurotiomycetidae</taxon>
        <taxon>Eurotiales</taxon>
        <taxon>Aspergillaceae</taxon>
        <taxon>Penicillium</taxon>
    </lineage>
</organism>
<evidence type="ECO:0000256" key="1">
    <source>
        <dbReference type="SAM" id="MobiDB-lite"/>
    </source>
</evidence>
<dbReference type="OrthoDB" id="4326871at2759"/>
<protein>
    <submittedName>
        <fullName evidence="3">Uncharacterized protein</fullName>
    </submittedName>
</protein>
<feature type="compositionally biased region" description="Polar residues" evidence="1">
    <location>
        <begin position="241"/>
        <end position="252"/>
    </location>
</feature>
<dbReference type="AlphaFoldDB" id="S7ZX90"/>
<proteinExistence type="predicted"/>